<sequence>MLLIASTVGCIFEVALRLKESSTQKGMGMPITTIKTTQVISQDQFVNGARDAVLDALDTYVRGLTGHPKTLGATDAELPALFEVIDKHARLVHARLVGAEVLSPTPNGLHVEAD</sequence>
<gene>
    <name evidence="1" type="ORF">P353_08680</name>
</gene>
<organism evidence="1 2">
    <name type="scientific">Comamonas testosteroni</name>
    <name type="common">Pseudomonas testosteroni</name>
    <dbReference type="NCBI Taxonomy" id="285"/>
    <lineage>
        <taxon>Bacteria</taxon>
        <taxon>Pseudomonadati</taxon>
        <taxon>Pseudomonadota</taxon>
        <taxon>Betaproteobacteria</taxon>
        <taxon>Burkholderiales</taxon>
        <taxon>Comamonadaceae</taxon>
        <taxon>Comamonas</taxon>
    </lineage>
</organism>
<protein>
    <submittedName>
        <fullName evidence="1">Uncharacterized protein</fullName>
    </submittedName>
</protein>
<name>A0A096HPM7_COMTE</name>
<reference evidence="1 2" key="1">
    <citation type="submission" date="2013-09" db="EMBL/GenBank/DDBJ databases">
        <title>High correlation between genotypes and phenotypes of environmental bacteria Comamonas testosteroni strains.</title>
        <authorList>
            <person name="Liu L."/>
            <person name="Zhu W."/>
            <person name="Xia X."/>
            <person name="Xu B."/>
            <person name="Luo M."/>
            <person name="Wang G."/>
        </authorList>
    </citation>
    <scope>NUCLEOTIDE SEQUENCE [LARGE SCALE GENOMIC DNA]</scope>
    <source>
        <strain evidence="1 2">JL40</strain>
    </source>
</reference>
<comment type="caution">
    <text evidence="1">The sequence shown here is derived from an EMBL/GenBank/DDBJ whole genome shotgun (WGS) entry which is preliminary data.</text>
</comment>
<dbReference type="AlphaFoldDB" id="A0A096HPM7"/>
<dbReference type="EMBL" id="AWOR01000037">
    <property type="protein sequence ID" value="KGH30927.1"/>
    <property type="molecule type" value="Genomic_DNA"/>
</dbReference>
<evidence type="ECO:0000313" key="1">
    <source>
        <dbReference type="EMBL" id="KGH30927.1"/>
    </source>
</evidence>
<proteinExistence type="predicted"/>
<accession>A0A096HPM7</accession>
<evidence type="ECO:0000313" key="2">
    <source>
        <dbReference type="Proteomes" id="UP000029553"/>
    </source>
</evidence>
<dbReference type="Proteomes" id="UP000029553">
    <property type="component" value="Unassembled WGS sequence"/>
</dbReference>